<evidence type="ECO:0000256" key="4">
    <source>
        <dbReference type="ARBA" id="ARBA00011738"/>
    </source>
</evidence>
<sequence length="438" mass="52021">MKEILKFLIEAGKLKKIPRTGFVWLGIKNPETIAGHIFRVAFMNWILAVSAKTKLNTKRIIQISLSHDLCEVYAGDITPYWGLLPEDKEERQKILKRWIRLSKKEKEERNKKKFNKEKTALEKLIKILPSAVAREIMKSWLEYERMQTKEGRFVKQGDKIETLLQALEYWGAKPNTPVMGWWEEIENLVDDPSLVTFLDEVEKRFYRQTRISHLEFRRLTPGKKERERMDKELEFILQIGKLKKMPRTGWVLRGIKDPETIAESSFITAIAAWVLCPRGKLILEKVLKMSLVLEICELYGGDMTPYQGILSRDREKNKQIIKRWPRFSKKEKEKRFLADYRLEKKGLEELTINLPKTLRREIIDLWDEAKTRRTPEGRFVNQTYLLTAYLQALQYFEKNKNFPIIAWYEQMREFIYEPELLELMKEMEKKFLPAGISA</sequence>
<evidence type="ECO:0000256" key="7">
    <source>
        <dbReference type="ARBA" id="ARBA00022801"/>
    </source>
</evidence>
<dbReference type="EC" id="3.1.3.89" evidence="5"/>
<organism evidence="9 10">
    <name type="scientific">Candidatus Nealsonbacteria bacterium CG08_land_8_20_14_0_20_43_11</name>
    <dbReference type="NCBI Taxonomy" id="1974706"/>
    <lineage>
        <taxon>Bacteria</taxon>
        <taxon>Candidatus Nealsoniibacteriota</taxon>
    </lineage>
</organism>
<dbReference type="SMART" id="SM00471">
    <property type="entry name" value="HDc"/>
    <property type="match status" value="1"/>
</dbReference>
<dbReference type="SUPFAM" id="SSF109604">
    <property type="entry name" value="HD-domain/PDEase-like"/>
    <property type="match status" value="2"/>
</dbReference>
<keyword evidence="6" id="KW-0479">Metal-binding</keyword>
<evidence type="ECO:0000259" key="8">
    <source>
        <dbReference type="SMART" id="SM00471"/>
    </source>
</evidence>
<dbReference type="PANTHER" id="PTHR11845">
    <property type="entry name" value="5'-DEOXYNUCLEOTIDASE HDDC2"/>
    <property type="match status" value="1"/>
</dbReference>
<dbReference type="GO" id="GO:0002953">
    <property type="term" value="F:5'-deoxynucleotidase activity"/>
    <property type="evidence" value="ECO:0007669"/>
    <property type="project" value="UniProtKB-EC"/>
</dbReference>
<reference evidence="10" key="1">
    <citation type="submission" date="2017-09" db="EMBL/GenBank/DDBJ databases">
        <title>Depth-based differentiation of microbial function through sediment-hosted aquifers and enrichment of novel symbionts in the deep terrestrial subsurface.</title>
        <authorList>
            <person name="Probst A.J."/>
            <person name="Ladd B."/>
            <person name="Jarett J.K."/>
            <person name="Geller-Mcgrath D.E."/>
            <person name="Sieber C.M.K."/>
            <person name="Emerson J.B."/>
            <person name="Anantharaman K."/>
            <person name="Thomas B.C."/>
            <person name="Malmstrom R."/>
            <person name="Stieglmeier M."/>
            <person name="Klingl A."/>
            <person name="Woyke T."/>
            <person name="Ryan C.M."/>
            <person name="Banfield J.F."/>
        </authorList>
    </citation>
    <scope>NUCLEOTIDE SEQUENCE [LARGE SCALE GENOMIC DNA]</scope>
</reference>
<dbReference type="GO" id="GO:0005737">
    <property type="term" value="C:cytoplasm"/>
    <property type="evidence" value="ECO:0007669"/>
    <property type="project" value="TreeGrafter"/>
</dbReference>
<gene>
    <name evidence="9" type="ORF">COT34_02440</name>
</gene>
<comment type="catalytic activity">
    <reaction evidence="1">
        <text>a 2'-deoxyribonucleoside 5'-phosphate + H2O = a 2'-deoxyribonucleoside + phosphate</text>
        <dbReference type="Rhea" id="RHEA:36167"/>
        <dbReference type="ChEBI" id="CHEBI:15377"/>
        <dbReference type="ChEBI" id="CHEBI:18274"/>
        <dbReference type="ChEBI" id="CHEBI:43474"/>
        <dbReference type="ChEBI" id="CHEBI:65317"/>
        <dbReference type="EC" id="3.1.3.89"/>
    </reaction>
</comment>
<dbReference type="InterPro" id="IPR003607">
    <property type="entry name" value="HD/PDEase_dom"/>
</dbReference>
<comment type="cofactor">
    <cofactor evidence="2">
        <name>Mn(2+)</name>
        <dbReference type="ChEBI" id="CHEBI:29035"/>
    </cofactor>
</comment>
<evidence type="ECO:0000313" key="10">
    <source>
        <dbReference type="Proteomes" id="UP000229390"/>
    </source>
</evidence>
<dbReference type="Gene3D" id="1.10.3210.10">
    <property type="entry name" value="Hypothetical protein af1432"/>
    <property type="match status" value="2"/>
</dbReference>
<keyword evidence="7" id="KW-0378">Hydrolase</keyword>
<evidence type="ECO:0000256" key="1">
    <source>
        <dbReference type="ARBA" id="ARBA00001638"/>
    </source>
</evidence>
<dbReference type="InterPro" id="IPR039356">
    <property type="entry name" value="YfbR/HDDC2"/>
</dbReference>
<dbReference type="PANTHER" id="PTHR11845:SF13">
    <property type="entry name" value="5'-DEOXYNUCLEOTIDASE HDDC2"/>
    <property type="match status" value="1"/>
</dbReference>
<feature type="domain" description="HD/PDEase" evidence="8">
    <location>
        <begin position="29"/>
        <end position="172"/>
    </location>
</feature>
<dbReference type="EMBL" id="PEYE01000039">
    <property type="protein sequence ID" value="PIS38665.1"/>
    <property type="molecule type" value="Genomic_DNA"/>
</dbReference>
<evidence type="ECO:0000256" key="3">
    <source>
        <dbReference type="ARBA" id="ARBA00001941"/>
    </source>
</evidence>
<evidence type="ECO:0000256" key="6">
    <source>
        <dbReference type="ARBA" id="ARBA00022723"/>
    </source>
</evidence>
<evidence type="ECO:0000313" key="9">
    <source>
        <dbReference type="EMBL" id="PIS38665.1"/>
    </source>
</evidence>
<dbReference type="Pfam" id="PF13023">
    <property type="entry name" value="HD_3"/>
    <property type="match status" value="2"/>
</dbReference>
<dbReference type="Proteomes" id="UP000229390">
    <property type="component" value="Unassembled WGS sequence"/>
</dbReference>
<dbReference type="GO" id="GO:0046872">
    <property type="term" value="F:metal ion binding"/>
    <property type="evidence" value="ECO:0007669"/>
    <property type="project" value="UniProtKB-KW"/>
</dbReference>
<accession>A0A2M6T0I1</accession>
<dbReference type="InterPro" id="IPR006674">
    <property type="entry name" value="HD_domain"/>
</dbReference>
<evidence type="ECO:0000256" key="5">
    <source>
        <dbReference type="ARBA" id="ARBA00012964"/>
    </source>
</evidence>
<protein>
    <recommendedName>
        <fullName evidence="5">5'-deoxynucleotidase</fullName>
        <ecNumber evidence="5">3.1.3.89</ecNumber>
    </recommendedName>
</protein>
<comment type="caution">
    <text evidence="9">The sequence shown here is derived from an EMBL/GenBank/DDBJ whole genome shotgun (WGS) entry which is preliminary data.</text>
</comment>
<evidence type="ECO:0000256" key="2">
    <source>
        <dbReference type="ARBA" id="ARBA00001936"/>
    </source>
</evidence>
<comment type="subunit">
    <text evidence="4">Homodimer.</text>
</comment>
<proteinExistence type="predicted"/>
<comment type="cofactor">
    <cofactor evidence="3">
        <name>Co(2+)</name>
        <dbReference type="ChEBI" id="CHEBI:48828"/>
    </cofactor>
</comment>
<dbReference type="AlphaFoldDB" id="A0A2M6T0I1"/>
<name>A0A2M6T0I1_9BACT</name>